<organism evidence="3 4">
    <name type="scientific">Vibrio diazotrophicus</name>
    <dbReference type="NCBI Taxonomy" id="685"/>
    <lineage>
        <taxon>Bacteria</taxon>
        <taxon>Pseudomonadati</taxon>
        <taxon>Pseudomonadota</taxon>
        <taxon>Gammaproteobacteria</taxon>
        <taxon>Vibrionales</taxon>
        <taxon>Vibrionaceae</taxon>
        <taxon>Vibrio</taxon>
    </lineage>
</organism>
<sequence length="665" mass="72134">MSFFKYSVIATALTLATSSYAANSTQTSYEDIADSAVWQSKSASLLIASLEDDGVAVYNDKGMEIQRIDSEPALGVDVRYELQSDSGKSIDIAAIGLPDSDAIALYAIDANSAQPLKEVGRIPLSFKPEGVCLIKNVTTGTVSVIGYSESGLVAQFKLMYDDNRVTSLFNIEGKASPVRELQIGGELSGCVSDDVNGKLYVLEQDLGIWSYGNDPENVTERQLVNVVEPLGSLKEIENIDIINHAGGKATLVVADEGNGFFLFDSQTHKQLASFNIEGVEEAKLVSVGKNELWIGNTEADEPVYQSVNFDELSKIVGYNVANTVPPKEMKVEGIRIVKASAETQPVNKSGDAADDPAFWLNVNNPEQSLIIATNKKKGLMAYRLNGEEVQFLKAGKPNNIDIRQNLIDSKGNNVDLAAASNRELNTIALYTITEGDEPIKVLPAKGKNVHQEEPELVSQVDEVYGLCMGQSTEGTPYVYVNGKNGIVEQWKITLNNGYATGEMVRRVSVPTQPEGCVVDDKTQTLYVGEEDNAIWQFDARENGSTEAKLFAKVDGKQITDDVEGLSLYQNGQDNLLIASSQGSHSYAVFDLNQNGKFAYSFAVIGDDSIGVDGASETDGIHAVSTPLGSQYPDGIFIAQDGFNVDKEYHSVNQNFKIVDWRSIAK</sequence>
<dbReference type="EMBL" id="POSK01000001">
    <property type="protein sequence ID" value="PNI06723.1"/>
    <property type="molecule type" value="Genomic_DNA"/>
</dbReference>
<feature type="domain" description="BPP" evidence="2">
    <location>
        <begin position="1"/>
        <end position="316"/>
    </location>
</feature>
<protein>
    <submittedName>
        <fullName evidence="3">3-phytase</fullName>
    </submittedName>
</protein>
<dbReference type="SUPFAM" id="SSF50956">
    <property type="entry name" value="Thermostable phytase (3-phytase)"/>
    <property type="match status" value="2"/>
</dbReference>
<accession>A0A2J8I878</accession>
<proteinExistence type="predicted"/>
<dbReference type="Gene3D" id="2.120.10.30">
    <property type="entry name" value="TolB, C-terminal domain"/>
    <property type="match status" value="2"/>
</dbReference>
<reference evidence="3 4" key="1">
    <citation type="submission" date="2018-01" db="EMBL/GenBank/DDBJ databases">
        <title>Draft genome sequences of six Vibrio diazotrophicus strains isolated from deep-sea sediments of the Baltic Sea.</title>
        <authorList>
            <person name="Castillo D."/>
            <person name="Vandieken V."/>
            <person name="Chiang O."/>
            <person name="Middelboe M."/>
        </authorList>
    </citation>
    <scope>NUCLEOTIDE SEQUENCE [LARGE SCALE GENOMIC DNA]</scope>
    <source>
        <strain evidence="3 4">60.27F</strain>
    </source>
</reference>
<evidence type="ECO:0000259" key="2">
    <source>
        <dbReference type="PROSITE" id="PS51662"/>
    </source>
</evidence>
<dbReference type="PROSITE" id="PS51662">
    <property type="entry name" value="BP_PHYTASE"/>
    <property type="match status" value="2"/>
</dbReference>
<dbReference type="GO" id="GO:0016158">
    <property type="term" value="F:inositol hexakisphosphate 3-phosphatase activity"/>
    <property type="evidence" value="ECO:0007669"/>
    <property type="project" value="InterPro"/>
</dbReference>
<dbReference type="InterPro" id="IPR003431">
    <property type="entry name" value="B-propeller_Phytase"/>
</dbReference>
<feature type="chain" id="PRO_5014410543" evidence="1">
    <location>
        <begin position="22"/>
        <end position="665"/>
    </location>
</feature>
<dbReference type="Proteomes" id="UP000236449">
    <property type="component" value="Unassembled WGS sequence"/>
</dbReference>
<comment type="caution">
    <text evidence="3">The sequence shown here is derived from an EMBL/GenBank/DDBJ whole genome shotgun (WGS) entry which is preliminary data.</text>
</comment>
<evidence type="ECO:0000313" key="3">
    <source>
        <dbReference type="EMBL" id="PNI06723.1"/>
    </source>
</evidence>
<evidence type="ECO:0000256" key="1">
    <source>
        <dbReference type="SAM" id="SignalP"/>
    </source>
</evidence>
<feature type="signal peptide" evidence="1">
    <location>
        <begin position="1"/>
        <end position="21"/>
    </location>
</feature>
<dbReference type="OrthoDB" id="8696437at2"/>
<dbReference type="Pfam" id="PF02333">
    <property type="entry name" value="Phytase"/>
    <property type="match status" value="2"/>
</dbReference>
<dbReference type="InterPro" id="IPR011042">
    <property type="entry name" value="6-blade_b-propeller_TolB-like"/>
</dbReference>
<keyword evidence="1" id="KW-0732">Signal</keyword>
<dbReference type="RefSeq" id="WP_102965199.1">
    <property type="nucleotide sequence ID" value="NZ_POSK01000001.1"/>
</dbReference>
<feature type="domain" description="BPP" evidence="2">
    <location>
        <begin position="327"/>
        <end position="665"/>
    </location>
</feature>
<gene>
    <name evidence="3" type="ORF">C1N32_01575</name>
</gene>
<name>A0A2J8I878_VIBDI</name>
<dbReference type="AlphaFoldDB" id="A0A2J8I878"/>
<evidence type="ECO:0000313" key="4">
    <source>
        <dbReference type="Proteomes" id="UP000236449"/>
    </source>
</evidence>